<evidence type="ECO:0000256" key="5">
    <source>
        <dbReference type="ARBA" id="ARBA00022679"/>
    </source>
</evidence>
<feature type="transmembrane region" description="Helical" evidence="10">
    <location>
        <begin position="393"/>
        <end position="409"/>
    </location>
</feature>
<feature type="transmembrane region" description="Helical" evidence="10">
    <location>
        <begin position="322"/>
        <end position="341"/>
    </location>
</feature>
<evidence type="ECO:0000313" key="12">
    <source>
        <dbReference type="EMBL" id="GAO51735.1"/>
    </source>
</evidence>
<feature type="transmembrane region" description="Helical" evidence="10">
    <location>
        <begin position="346"/>
        <end position="365"/>
    </location>
</feature>
<accession>A0A0E9NQN6</accession>
<evidence type="ECO:0000256" key="7">
    <source>
        <dbReference type="ARBA" id="ARBA00022824"/>
    </source>
</evidence>
<feature type="region of interest" description="Disordered" evidence="11">
    <location>
        <begin position="540"/>
        <end position="572"/>
    </location>
</feature>
<comment type="similarity">
    <text evidence="3 10">Belongs to the ALG6/ALG8 glucosyltransferase family.</text>
</comment>
<evidence type="ECO:0000313" key="13">
    <source>
        <dbReference type="Proteomes" id="UP000033140"/>
    </source>
</evidence>
<feature type="transmembrane region" description="Helical" evidence="10">
    <location>
        <begin position="103"/>
        <end position="123"/>
    </location>
</feature>
<keyword evidence="6 10" id="KW-0812">Transmembrane</keyword>
<dbReference type="GO" id="GO:0005789">
    <property type="term" value="C:endoplasmic reticulum membrane"/>
    <property type="evidence" value="ECO:0007669"/>
    <property type="project" value="UniProtKB-SubCell"/>
</dbReference>
<keyword evidence="4 10" id="KW-0328">Glycosyltransferase</keyword>
<evidence type="ECO:0000256" key="9">
    <source>
        <dbReference type="ARBA" id="ARBA00023136"/>
    </source>
</evidence>
<sequence>MHKPRSRKPSPVISRSTPLQDIFSPLQNVSVYYLILPIILLVTFLIRCAVGLAPYSGYQAPPMHGDFEAQRHWMEVTTHLPMREWYFHDLDWWGLDYPPLTAYHSWLCGFIGKLIYPAWFELYTSRGLDEYNLKVFMRATVLASEYLVYVPAVWAFVKIYNTKDTPADRGMWALMILLQPALILIDHAHFQYNAVMLGFTVVAMNALWNDQIVIGSVFFVAALCFKQMALYYAPAIFAYLLGTCVFPRLNFQRLVILGVATLSTFAIFFAPFILTGTTGQALFRIFPFARGLWEDKVANFWCTANSFIKFRTLFTSTQLQRLSLLATLVAILPPCVILFLYPRRRLLPLGLSASAWGFFLFSFQVHEKSVLLPLMPATLLLASSGNDYNRKSWVGWVNNVAVFSMWSLLRRDGLGLQYTVLLFMWNWLAGFWGLPDNWVGKLVHVVTYAGILGMHVAEKFFEPPAKWPDVWVLGNVTLSFGAFVVFWLWTLLRMWEVARKPVVKEKMKGAYTPPQPSINKQTCHFYSLSNISERLRPATAYTTNTPMTSPRTPDNLYMSSIDPSRSPLSEHDSDELLAKIDIYHNRRRSSTTNTGSTDAEETADPDRHTRRPSKTGGRMKCERCSDYNRGVMLGSCRSCGHINSVFR</sequence>
<dbReference type="GO" id="GO:0042281">
    <property type="term" value="F:dolichyl pyrophosphate Man9GlcNAc2 alpha-1,3-glucosyltransferase activity"/>
    <property type="evidence" value="ECO:0007669"/>
    <property type="project" value="TreeGrafter"/>
</dbReference>
<keyword evidence="9 10" id="KW-0472">Membrane</keyword>
<dbReference type="PANTHER" id="PTHR12413">
    <property type="entry name" value="DOLICHYL GLYCOSYLTRANSFERASE"/>
    <property type="match status" value="1"/>
</dbReference>
<feature type="transmembrane region" description="Helical" evidence="10">
    <location>
        <begin position="470"/>
        <end position="492"/>
    </location>
</feature>
<dbReference type="Pfam" id="PF03155">
    <property type="entry name" value="Alg6_Alg8"/>
    <property type="match status" value="1"/>
</dbReference>
<proteinExistence type="inferred from homology"/>
<dbReference type="EC" id="2.4.1.-" evidence="10"/>
<keyword evidence="13" id="KW-1185">Reference proteome</keyword>
<dbReference type="STRING" id="698492.A0A0E9NQN6"/>
<name>A0A0E9NQN6_SAICN</name>
<evidence type="ECO:0000256" key="8">
    <source>
        <dbReference type="ARBA" id="ARBA00022989"/>
    </source>
</evidence>
<feature type="transmembrane region" description="Helical" evidence="10">
    <location>
        <begin position="416"/>
        <end position="434"/>
    </location>
</feature>
<feature type="compositionally biased region" description="Polar residues" evidence="11">
    <location>
        <begin position="540"/>
        <end position="567"/>
    </location>
</feature>
<keyword evidence="8 10" id="KW-1133">Transmembrane helix</keyword>
<dbReference type="PANTHER" id="PTHR12413:SF1">
    <property type="entry name" value="DOLICHYL PYROPHOSPHATE MAN9GLCNAC2 ALPHA-1,3-GLUCOSYLTRANSFERASE"/>
    <property type="match status" value="1"/>
</dbReference>
<evidence type="ECO:0000256" key="2">
    <source>
        <dbReference type="ARBA" id="ARBA00004922"/>
    </source>
</evidence>
<dbReference type="OMA" id="RVYMRAT"/>
<evidence type="ECO:0000256" key="1">
    <source>
        <dbReference type="ARBA" id="ARBA00004477"/>
    </source>
</evidence>
<feature type="transmembrane region" description="Helical" evidence="10">
    <location>
        <begin position="214"/>
        <end position="242"/>
    </location>
</feature>
<reference evidence="12 13" key="2">
    <citation type="journal article" date="2014" name="J. Gen. Appl. Microbiol.">
        <title>The early diverging ascomycetous budding yeast Saitoella complicata has three histone deacetylases belonging to the Clr6, Hos2, and Rpd3 lineages.</title>
        <authorList>
            <person name="Nishida H."/>
            <person name="Matsumoto T."/>
            <person name="Kondo S."/>
            <person name="Hamamoto M."/>
            <person name="Yoshikawa H."/>
        </authorList>
    </citation>
    <scope>NUCLEOTIDE SEQUENCE [LARGE SCALE GENOMIC DNA]</scope>
    <source>
        <strain evidence="12 13">NRRL Y-17804</strain>
    </source>
</reference>
<dbReference type="Proteomes" id="UP000033140">
    <property type="component" value="Unassembled WGS sequence"/>
</dbReference>
<feature type="transmembrane region" description="Helical" evidence="10">
    <location>
        <begin position="31"/>
        <end position="53"/>
    </location>
</feature>
<reference evidence="12 13" key="1">
    <citation type="journal article" date="2011" name="J. Gen. Appl. Microbiol.">
        <title>Draft genome sequencing of the enigmatic yeast Saitoella complicata.</title>
        <authorList>
            <person name="Nishida H."/>
            <person name="Hamamoto M."/>
            <person name="Sugiyama J."/>
        </authorList>
    </citation>
    <scope>NUCLEOTIDE SEQUENCE [LARGE SCALE GENOMIC DNA]</scope>
    <source>
        <strain evidence="12 13">NRRL Y-17804</strain>
    </source>
</reference>
<dbReference type="InterPro" id="IPR004856">
    <property type="entry name" value="Glyco_trans_ALG6/ALG8"/>
</dbReference>
<feature type="transmembrane region" description="Helical" evidence="10">
    <location>
        <begin position="254"/>
        <end position="274"/>
    </location>
</feature>
<keyword evidence="7 10" id="KW-0256">Endoplasmic reticulum</keyword>
<evidence type="ECO:0000256" key="3">
    <source>
        <dbReference type="ARBA" id="ARBA00008715"/>
    </source>
</evidence>
<comment type="caution">
    <text evidence="12">The sequence shown here is derived from an EMBL/GenBank/DDBJ whole genome shotgun (WGS) entry which is preliminary data.</text>
</comment>
<reference evidence="12 13" key="3">
    <citation type="journal article" date="2015" name="Genome Announc.">
        <title>Draft Genome Sequence of the Archiascomycetous Yeast Saitoella complicata.</title>
        <authorList>
            <person name="Yamauchi K."/>
            <person name="Kondo S."/>
            <person name="Hamamoto M."/>
            <person name="Takahashi Y."/>
            <person name="Ogura Y."/>
            <person name="Hayashi T."/>
            <person name="Nishida H."/>
        </authorList>
    </citation>
    <scope>NUCLEOTIDE SEQUENCE [LARGE SCALE GENOMIC DNA]</scope>
    <source>
        <strain evidence="12 13">NRRL Y-17804</strain>
    </source>
</reference>
<evidence type="ECO:0000256" key="10">
    <source>
        <dbReference type="RuleBase" id="RU363110"/>
    </source>
</evidence>
<feature type="region of interest" description="Disordered" evidence="11">
    <location>
        <begin position="587"/>
        <end position="621"/>
    </location>
</feature>
<comment type="pathway">
    <text evidence="2 10">Protein modification; protein glycosylation.</text>
</comment>
<evidence type="ECO:0000256" key="6">
    <source>
        <dbReference type="ARBA" id="ARBA00022692"/>
    </source>
</evidence>
<feature type="transmembrane region" description="Helical" evidence="10">
    <location>
        <begin position="135"/>
        <end position="157"/>
    </location>
</feature>
<evidence type="ECO:0000256" key="11">
    <source>
        <dbReference type="SAM" id="MobiDB-lite"/>
    </source>
</evidence>
<organism evidence="12 13">
    <name type="scientific">Saitoella complicata (strain BCRC 22490 / CBS 7301 / JCM 7358 / NBRC 10748 / NRRL Y-17804)</name>
    <dbReference type="NCBI Taxonomy" id="698492"/>
    <lineage>
        <taxon>Eukaryota</taxon>
        <taxon>Fungi</taxon>
        <taxon>Dikarya</taxon>
        <taxon>Ascomycota</taxon>
        <taxon>Taphrinomycotina</taxon>
        <taxon>Taphrinomycotina incertae sedis</taxon>
        <taxon>Saitoella</taxon>
    </lineage>
</organism>
<dbReference type="EMBL" id="BACD03000051">
    <property type="protein sequence ID" value="GAO51735.1"/>
    <property type="molecule type" value="Genomic_DNA"/>
</dbReference>
<evidence type="ECO:0000256" key="4">
    <source>
        <dbReference type="ARBA" id="ARBA00022676"/>
    </source>
</evidence>
<protein>
    <recommendedName>
        <fullName evidence="10">Alpha-1,3-glucosyltransferase</fullName>
        <ecNumber evidence="10">2.4.1.-</ecNumber>
    </recommendedName>
</protein>
<dbReference type="AlphaFoldDB" id="A0A0E9NQN6"/>
<gene>
    <name evidence="12" type="ORF">G7K_5828-t1</name>
</gene>
<keyword evidence="5 10" id="KW-0808">Transferase</keyword>
<dbReference type="UniPathway" id="UPA00378"/>
<feature type="transmembrane region" description="Helical" evidence="10">
    <location>
        <begin position="169"/>
        <end position="185"/>
    </location>
</feature>
<comment type="subcellular location">
    <subcellularLocation>
        <location evidence="1 10">Endoplasmic reticulum membrane</location>
        <topology evidence="1 10">Multi-pass membrane protein</topology>
    </subcellularLocation>
</comment>